<accession>A0A9P7N364</accession>
<gene>
    <name evidence="3" type="ORF">E4U43_006293</name>
</gene>
<protein>
    <recommendedName>
        <fullName evidence="2">LAA1-like C-terminal TPR repeats domain-containing protein</fullName>
    </recommendedName>
</protein>
<dbReference type="Proteomes" id="UP000748025">
    <property type="component" value="Unassembled WGS sequence"/>
</dbReference>
<comment type="caution">
    <text evidence="3">The sequence shown here is derived from an EMBL/GenBank/DDBJ whole genome shotgun (WGS) entry which is preliminary data.</text>
</comment>
<feature type="domain" description="LAA1-like C-terminal TPR repeats" evidence="2">
    <location>
        <begin position="1"/>
        <end position="69"/>
    </location>
</feature>
<name>A0A9P7N364_9HYPO</name>
<dbReference type="EMBL" id="SRPW01004325">
    <property type="protein sequence ID" value="KAG5983299.1"/>
    <property type="molecule type" value="Genomic_DNA"/>
</dbReference>
<feature type="compositionally biased region" description="Polar residues" evidence="1">
    <location>
        <begin position="60"/>
        <end position="73"/>
    </location>
</feature>
<dbReference type="AlphaFoldDB" id="A0A9P7N364"/>
<dbReference type="InterPro" id="IPR057981">
    <property type="entry name" value="TPR_LAA1-like_C"/>
</dbReference>
<evidence type="ECO:0000313" key="3">
    <source>
        <dbReference type="EMBL" id="KAG5983299.1"/>
    </source>
</evidence>
<keyword evidence="4" id="KW-1185">Reference proteome</keyword>
<feature type="region of interest" description="Disordered" evidence="1">
    <location>
        <begin position="60"/>
        <end position="89"/>
    </location>
</feature>
<reference evidence="3" key="1">
    <citation type="journal article" date="2020" name="bioRxiv">
        <title>Whole genome comparisons of ergot fungi reveals the divergence and evolution of species within the genus Claviceps are the result of varying mechanisms driving genome evolution and host range expansion.</title>
        <authorList>
            <person name="Wyka S.A."/>
            <person name="Mondo S.J."/>
            <person name="Liu M."/>
            <person name="Dettman J."/>
            <person name="Nalam V."/>
            <person name="Broders K.D."/>
        </authorList>
    </citation>
    <scope>NUCLEOTIDE SEQUENCE</scope>
    <source>
        <strain evidence="3">CCC 602</strain>
    </source>
</reference>
<evidence type="ECO:0000313" key="4">
    <source>
        <dbReference type="Proteomes" id="UP000748025"/>
    </source>
</evidence>
<evidence type="ECO:0000256" key="1">
    <source>
        <dbReference type="SAM" id="MobiDB-lite"/>
    </source>
</evidence>
<sequence length="89" mass="9427">MALVIPTLMTRAAGEGEEIYRETSTRLLELAATDQEAFRATVGAMSSGQRTFLEEVIRSGQQAGANGDNSSATDRGKPSITLKMDFGGS</sequence>
<proteinExistence type="predicted"/>
<dbReference type="OrthoDB" id="5224615at2759"/>
<dbReference type="Pfam" id="PF25808">
    <property type="entry name" value="TPR_LAA1_C"/>
    <property type="match status" value="1"/>
</dbReference>
<evidence type="ECO:0000259" key="2">
    <source>
        <dbReference type="Pfam" id="PF25808"/>
    </source>
</evidence>
<organism evidence="3 4">
    <name type="scientific">Claviceps pusilla</name>
    <dbReference type="NCBI Taxonomy" id="123648"/>
    <lineage>
        <taxon>Eukaryota</taxon>
        <taxon>Fungi</taxon>
        <taxon>Dikarya</taxon>
        <taxon>Ascomycota</taxon>
        <taxon>Pezizomycotina</taxon>
        <taxon>Sordariomycetes</taxon>
        <taxon>Hypocreomycetidae</taxon>
        <taxon>Hypocreales</taxon>
        <taxon>Clavicipitaceae</taxon>
        <taxon>Claviceps</taxon>
    </lineage>
</organism>